<sequence length="76" mass="8900">MKIFEEVMREGEKVFFIEGGPLGEEGTYIIVSDDPTVEERIAKVIEELNTTSVIFLAEDEYERFKNELEKKAKRVW</sequence>
<evidence type="ECO:0000313" key="1">
    <source>
        <dbReference type="EMBL" id="KUK22122.1"/>
    </source>
</evidence>
<dbReference type="RefSeq" id="WP_012311133.1">
    <property type="nucleotide sequence ID" value="NZ_DAITJQ010000001.1"/>
</dbReference>
<name>A0A101ENS0_9THEM</name>
<dbReference type="PATRIC" id="fig|93930.3.peg.999"/>
<dbReference type="AlphaFoldDB" id="A0A101ENS0"/>
<dbReference type="Proteomes" id="UP000058636">
    <property type="component" value="Unassembled WGS sequence"/>
</dbReference>
<gene>
    <name evidence="1" type="ORF">XD57_1780</name>
</gene>
<evidence type="ECO:0000313" key="2">
    <source>
        <dbReference type="Proteomes" id="UP000058636"/>
    </source>
</evidence>
<dbReference type="EMBL" id="LGFG01000256">
    <property type="protein sequence ID" value="KUK22122.1"/>
    <property type="molecule type" value="Genomic_DNA"/>
</dbReference>
<comment type="caution">
    <text evidence="1">The sequence shown here is derived from an EMBL/GenBank/DDBJ whole genome shotgun (WGS) entry which is preliminary data.</text>
</comment>
<proteinExistence type="predicted"/>
<organism evidence="1 2">
    <name type="scientific">Thermotoga petrophila</name>
    <dbReference type="NCBI Taxonomy" id="93929"/>
    <lineage>
        <taxon>Bacteria</taxon>
        <taxon>Thermotogati</taxon>
        <taxon>Thermotogota</taxon>
        <taxon>Thermotogae</taxon>
        <taxon>Thermotogales</taxon>
        <taxon>Thermotogaceae</taxon>
        <taxon>Thermotoga</taxon>
    </lineage>
</organism>
<accession>A0A101ENS0</accession>
<reference evidence="1 2" key="1">
    <citation type="journal article" date="2015" name="MBio">
        <title>Genome-Resolved Metagenomic Analysis Reveals Roles for Candidate Phyla and Other Microbial Community Members in Biogeochemical Transformations in Oil Reservoirs.</title>
        <authorList>
            <person name="Hu P."/>
            <person name="Tom L."/>
            <person name="Singh A."/>
            <person name="Thomas B.C."/>
            <person name="Baker B.J."/>
            <person name="Piceno Y.M."/>
            <person name="Andersen G.L."/>
            <person name="Banfield J.F."/>
        </authorList>
    </citation>
    <scope>NUCLEOTIDE SEQUENCE [LARGE SCALE GENOMIC DNA]</scope>
    <source>
        <strain evidence="1">46_26</strain>
    </source>
</reference>
<protein>
    <submittedName>
        <fullName evidence="1">Uncharacterized protein</fullName>
    </submittedName>
</protein>